<dbReference type="AlphaFoldDB" id="A0A2K9YE14"/>
<reference evidence="2" key="1">
    <citation type="submission" date="2017-12" db="EMBL/GenBank/DDBJ databases">
        <title>Genome Sequencing Reveals a Rich Biosynthetic Potential.</title>
        <authorList>
            <person name="Bertrand R.L."/>
            <person name="Abdel-Hameed M.E."/>
            <person name="Sorensen J.L."/>
        </authorList>
    </citation>
    <scope>NUCLEOTIDE SEQUENCE</scope>
</reference>
<sequence>MGAVELVYPTTARVPPATVPQYMYYERDMNELSEAIQAQQRAIETRQETDELTESTVETLQNWWQRQMLAQGPWDEINDPDFVRAFKGEPKLLKGAPSLPLSGVNNGQENPDKSFSHPEGGQPDTSYPLGEQFHK</sequence>
<protein>
    <submittedName>
        <fullName evidence="2">Putative lucine-rich repeat protein</fullName>
    </submittedName>
</protein>
<evidence type="ECO:0000313" key="2">
    <source>
        <dbReference type="EMBL" id="AUW31060.1"/>
    </source>
</evidence>
<accession>A0A2K9YE14</accession>
<feature type="region of interest" description="Disordered" evidence="1">
    <location>
        <begin position="94"/>
        <end position="135"/>
    </location>
</feature>
<proteinExistence type="predicted"/>
<dbReference type="EMBL" id="MG777490">
    <property type="protein sequence ID" value="AUW31060.1"/>
    <property type="molecule type" value="Genomic_DNA"/>
</dbReference>
<organism evidence="2">
    <name type="scientific">Cladonia uncialis subsp. uncialis</name>
    <dbReference type="NCBI Taxonomy" id="180999"/>
    <lineage>
        <taxon>Eukaryota</taxon>
        <taxon>Fungi</taxon>
        <taxon>Dikarya</taxon>
        <taxon>Ascomycota</taxon>
        <taxon>Pezizomycotina</taxon>
        <taxon>Lecanoromycetes</taxon>
        <taxon>OSLEUM clade</taxon>
        <taxon>Lecanoromycetidae</taxon>
        <taxon>Lecanorales</taxon>
        <taxon>Lecanorineae</taxon>
        <taxon>Cladoniaceae</taxon>
        <taxon>Cladonia</taxon>
    </lineage>
</organism>
<evidence type="ECO:0000256" key="1">
    <source>
        <dbReference type="SAM" id="MobiDB-lite"/>
    </source>
</evidence>
<name>A0A2K9YE14_CLAUC</name>